<dbReference type="PANTHER" id="PTHR30050">
    <property type="entry name" value="CHROMOSOMAL REPLICATION INITIATOR PROTEIN DNAA"/>
    <property type="match status" value="1"/>
</dbReference>
<protein>
    <recommendedName>
        <fullName evidence="1">IstB-like ATP-binding domain-containing protein</fullName>
    </recommendedName>
</protein>
<gene>
    <name evidence="2" type="ORF">S01H4_47876</name>
</gene>
<reference evidence="2" key="1">
    <citation type="journal article" date="2014" name="Front. Microbiol.">
        <title>High frequency of phylogenetically diverse reductive dehalogenase-homologous genes in deep subseafloor sedimentary metagenomes.</title>
        <authorList>
            <person name="Kawai M."/>
            <person name="Futagami T."/>
            <person name="Toyoda A."/>
            <person name="Takaki Y."/>
            <person name="Nishi S."/>
            <person name="Hori S."/>
            <person name="Arai W."/>
            <person name="Tsubouchi T."/>
            <person name="Morono Y."/>
            <person name="Uchiyama I."/>
            <person name="Ito T."/>
            <person name="Fujiyama A."/>
            <person name="Inagaki F."/>
            <person name="Takami H."/>
        </authorList>
    </citation>
    <scope>NUCLEOTIDE SEQUENCE</scope>
    <source>
        <strain evidence="2">Expedition CK06-06</strain>
    </source>
</reference>
<evidence type="ECO:0000313" key="2">
    <source>
        <dbReference type="EMBL" id="GAH02732.1"/>
    </source>
</evidence>
<dbReference type="SUPFAM" id="SSF52540">
    <property type="entry name" value="P-loop containing nucleoside triphosphate hydrolases"/>
    <property type="match status" value="1"/>
</dbReference>
<name>X1C5U4_9ZZZZ</name>
<dbReference type="InterPro" id="IPR002611">
    <property type="entry name" value="IstB_ATP-bd"/>
</dbReference>
<feature type="domain" description="IstB-like ATP-binding" evidence="1">
    <location>
        <begin position="45"/>
        <end position="233"/>
    </location>
</feature>
<evidence type="ECO:0000259" key="1">
    <source>
        <dbReference type="Pfam" id="PF01695"/>
    </source>
</evidence>
<dbReference type="Gene3D" id="3.40.50.300">
    <property type="entry name" value="P-loop containing nucleotide triphosphate hydrolases"/>
    <property type="match status" value="1"/>
</dbReference>
<dbReference type="CDD" id="cd00009">
    <property type="entry name" value="AAA"/>
    <property type="match status" value="1"/>
</dbReference>
<dbReference type="GO" id="GO:0005524">
    <property type="term" value="F:ATP binding"/>
    <property type="evidence" value="ECO:0007669"/>
    <property type="project" value="InterPro"/>
</dbReference>
<sequence>PIVKEHTIPFSDFVVERFCQECLDEKKKTEEEYEIKKTAWEAAAPQREINRKLHNSMLSPRFIDKKLDNYKTDNDGQRKAVKAARWMIEHFEFTMGLILLGSPGTGKNHIASGIIHETIANEKTALMTTAMKIVRTIKDSWKDNSVSEEEIIERFVEPDLLVIDEIGIQFGSDTEKLYISEIINDRYEARKPSIIIGNMTLEEVESQVGERVIDRFREGGKVVIFDWTSYRKK</sequence>
<dbReference type="AlphaFoldDB" id="X1C5U4"/>
<feature type="non-terminal residue" evidence="2">
    <location>
        <position position="1"/>
    </location>
</feature>
<dbReference type="EMBL" id="BART01026928">
    <property type="protein sequence ID" value="GAH02732.1"/>
    <property type="molecule type" value="Genomic_DNA"/>
</dbReference>
<dbReference type="PANTHER" id="PTHR30050:SF4">
    <property type="entry name" value="ATP-BINDING PROTEIN RV3427C IN INSERTION SEQUENCE-RELATED"/>
    <property type="match status" value="1"/>
</dbReference>
<proteinExistence type="predicted"/>
<organism evidence="2">
    <name type="scientific">marine sediment metagenome</name>
    <dbReference type="NCBI Taxonomy" id="412755"/>
    <lineage>
        <taxon>unclassified sequences</taxon>
        <taxon>metagenomes</taxon>
        <taxon>ecological metagenomes</taxon>
    </lineage>
</organism>
<comment type="caution">
    <text evidence="2">The sequence shown here is derived from an EMBL/GenBank/DDBJ whole genome shotgun (WGS) entry which is preliminary data.</text>
</comment>
<dbReference type="InterPro" id="IPR027417">
    <property type="entry name" value="P-loop_NTPase"/>
</dbReference>
<dbReference type="Pfam" id="PF01695">
    <property type="entry name" value="IstB_IS21"/>
    <property type="match status" value="1"/>
</dbReference>
<dbReference type="GO" id="GO:0006260">
    <property type="term" value="P:DNA replication"/>
    <property type="evidence" value="ECO:0007669"/>
    <property type="project" value="TreeGrafter"/>
</dbReference>
<accession>X1C5U4</accession>